<dbReference type="InterPro" id="IPR001660">
    <property type="entry name" value="SAM"/>
</dbReference>
<comment type="caution">
    <text evidence="3">The sequence shown here is derived from an EMBL/GenBank/DDBJ whole genome shotgun (WGS) entry which is preliminary data.</text>
</comment>
<evidence type="ECO:0000256" key="1">
    <source>
        <dbReference type="SAM" id="MobiDB-lite"/>
    </source>
</evidence>
<dbReference type="OrthoDB" id="6133291at2759"/>
<feature type="domain" description="SAM" evidence="2">
    <location>
        <begin position="92"/>
        <end position="157"/>
    </location>
</feature>
<dbReference type="PANTHER" id="PTHR46829">
    <property type="entry name" value="STERILE ALPHA MOTIF DOMAIN-CONTAINING PROTEIN 15"/>
    <property type="match status" value="1"/>
</dbReference>
<keyword evidence="4" id="KW-1185">Reference proteome</keyword>
<dbReference type="PROSITE" id="PS50105">
    <property type="entry name" value="SAM_DOMAIN"/>
    <property type="match status" value="1"/>
</dbReference>
<dbReference type="SMART" id="SM00454">
    <property type="entry name" value="SAM"/>
    <property type="match status" value="1"/>
</dbReference>
<reference evidence="3 4" key="1">
    <citation type="journal article" date="2019" name="Commun. Biol.">
        <title>The bagworm genome reveals a unique fibroin gene that provides high tensile strength.</title>
        <authorList>
            <person name="Kono N."/>
            <person name="Nakamura H."/>
            <person name="Ohtoshi R."/>
            <person name="Tomita M."/>
            <person name="Numata K."/>
            <person name="Arakawa K."/>
        </authorList>
    </citation>
    <scope>NUCLEOTIDE SEQUENCE [LARGE SCALE GENOMIC DNA]</scope>
</reference>
<evidence type="ECO:0000313" key="3">
    <source>
        <dbReference type="EMBL" id="GBP41855.1"/>
    </source>
</evidence>
<dbReference type="Gene3D" id="1.10.150.50">
    <property type="entry name" value="Transcription Factor, Ets-1"/>
    <property type="match status" value="1"/>
</dbReference>
<dbReference type="PANTHER" id="PTHR46829:SF1">
    <property type="entry name" value="STERILE ALPHA MOTIF DOMAIN-CONTAINING PROTEIN 15"/>
    <property type="match status" value="1"/>
</dbReference>
<dbReference type="EMBL" id="BGZK01000407">
    <property type="protein sequence ID" value="GBP41855.1"/>
    <property type="molecule type" value="Genomic_DNA"/>
</dbReference>
<name>A0A4C1VVI7_EUMVA</name>
<dbReference type="SUPFAM" id="SSF47769">
    <property type="entry name" value="SAM/Pointed domain"/>
    <property type="match status" value="1"/>
</dbReference>
<dbReference type="Proteomes" id="UP000299102">
    <property type="component" value="Unassembled WGS sequence"/>
</dbReference>
<dbReference type="AlphaFoldDB" id="A0A4C1VVI7"/>
<accession>A0A4C1VVI7</accession>
<evidence type="ECO:0000259" key="2">
    <source>
        <dbReference type="PROSITE" id="PS50105"/>
    </source>
</evidence>
<evidence type="ECO:0000313" key="4">
    <source>
        <dbReference type="Proteomes" id="UP000299102"/>
    </source>
</evidence>
<feature type="region of interest" description="Disordered" evidence="1">
    <location>
        <begin position="1"/>
        <end position="26"/>
    </location>
</feature>
<protein>
    <submittedName>
        <fullName evidence="3">Sterile alpha motif domain-containing protein 15</fullName>
    </submittedName>
</protein>
<proteinExistence type="predicted"/>
<dbReference type="Pfam" id="PF00536">
    <property type="entry name" value="SAM_1"/>
    <property type="match status" value="1"/>
</dbReference>
<gene>
    <name evidence="3" type="primary">Samd15</name>
    <name evidence="3" type="ORF">EVAR_86825_1</name>
</gene>
<sequence length="397" mass="46647">MEKNDQDIKKWRKKKTVMPRREPSSNEVPESITIYVTADKLTCASCGCYPNEEPYTPIPPKQIRQCQRTPRTLYELAAERVELLEYPEALQWTVEEVEAWMRDVVGFPQYVECIRNNHINGLRLLTLEDASLLPPMSVHHFEHIKKITSHVRELYSVEFVRFSRSIGLPPRKPMTHVVQFKSKTAPPWSATAKLSKCDILRKMKILDNEPYTVEHFDLVWYIKPKVPKTLFGPSEKIKTIAIPRYREPGKYARERLLISAWQIIQMILQLTGLTGNELGFLKSNQMTVPYLYTLSYCQQRPRPLIRECLSSGVIELDRANYETPRKFIFDPNVRDSQQFIWIKRSRERREKKVKKEKPVPYNSVPWGLKGNDFLLARRKMPKQKFFNPIPAKKESIE</sequence>
<organism evidence="3 4">
    <name type="scientific">Eumeta variegata</name>
    <name type="common">Bagworm moth</name>
    <name type="synonym">Eumeta japonica</name>
    <dbReference type="NCBI Taxonomy" id="151549"/>
    <lineage>
        <taxon>Eukaryota</taxon>
        <taxon>Metazoa</taxon>
        <taxon>Ecdysozoa</taxon>
        <taxon>Arthropoda</taxon>
        <taxon>Hexapoda</taxon>
        <taxon>Insecta</taxon>
        <taxon>Pterygota</taxon>
        <taxon>Neoptera</taxon>
        <taxon>Endopterygota</taxon>
        <taxon>Lepidoptera</taxon>
        <taxon>Glossata</taxon>
        <taxon>Ditrysia</taxon>
        <taxon>Tineoidea</taxon>
        <taxon>Psychidae</taxon>
        <taxon>Oiketicinae</taxon>
        <taxon>Eumeta</taxon>
    </lineage>
</organism>
<dbReference type="InterPro" id="IPR013761">
    <property type="entry name" value="SAM/pointed_sf"/>
</dbReference>